<feature type="transmembrane region" description="Helical" evidence="5">
    <location>
        <begin position="388"/>
        <end position="416"/>
    </location>
</feature>
<feature type="transmembrane region" description="Helical" evidence="5">
    <location>
        <begin position="322"/>
        <end position="344"/>
    </location>
</feature>
<keyword evidence="3 5" id="KW-1133">Transmembrane helix</keyword>
<feature type="transmembrane region" description="Helical" evidence="5">
    <location>
        <begin position="206"/>
        <end position="228"/>
    </location>
</feature>
<protein>
    <submittedName>
        <fullName evidence="7">SulP family inorganic anion transporter</fullName>
    </submittedName>
</protein>
<sequence>MKTDKLFPFLQWLPSYGKDQLKGDLSAGLTVGIMLIPQGMAYAMLAGLEPIHGLYAVTIPLMLYALFGSSRQLAVGPVAMVSLLTAAGISGMGADGPGEYLLYALTLAFLVGLIQFSMGIFRLGFVVNFLSHPVINGFTSAAAIIIGLSQIKHLLGISLPNSEHLDIMVLAILENISGIHWATVALGIMGIVIIKYGKRIHPAFPAPLAAVAVGILMVWGLGLDTLGVKTVGNVPSGLPSFSAPSFDLSGWGTLFPIALTISLVGFAESYAIAKTVHARHKNYRLDANQELLALGIANLGAAFFKGYPITGGFSRTAVNNQAGAKTTLASVFSAILVMLTLLFFTGLFYHLPNAILAAVVLVAVSGLIDYKEPLNLWHKDKADFSMLLTTFLITLTLGIETGILAGMALSLLMVIYRASRPHMAQLGRVPGTNVFRNIKRFKNLEVKEDLLMVRIDGPIYFANVEYIREKMEKWIRDRNGKTKMIILNLESVTSIDSTGAHELSEWISNWREFEMDICISGTKGPVRDVLNRWNLISCIGSDHVFMDDQTAVAFFDQKLDQESIQKYAPYALQSNSDKKIDKSRI</sequence>
<evidence type="ECO:0000256" key="3">
    <source>
        <dbReference type="ARBA" id="ARBA00022989"/>
    </source>
</evidence>
<evidence type="ECO:0000313" key="8">
    <source>
        <dbReference type="Proteomes" id="UP001595818"/>
    </source>
</evidence>
<evidence type="ECO:0000259" key="6">
    <source>
        <dbReference type="PROSITE" id="PS50801"/>
    </source>
</evidence>
<dbReference type="InterPro" id="IPR002645">
    <property type="entry name" value="STAS_dom"/>
</dbReference>
<feature type="transmembrane region" description="Helical" evidence="5">
    <location>
        <begin position="73"/>
        <end position="94"/>
    </location>
</feature>
<evidence type="ECO:0000256" key="1">
    <source>
        <dbReference type="ARBA" id="ARBA00004141"/>
    </source>
</evidence>
<feature type="transmembrane region" description="Helical" evidence="5">
    <location>
        <begin position="41"/>
        <end position="66"/>
    </location>
</feature>
<keyword evidence="2 5" id="KW-0812">Transmembrane</keyword>
<dbReference type="CDD" id="cd07042">
    <property type="entry name" value="STAS_SulP_like_sulfate_transporter"/>
    <property type="match status" value="1"/>
</dbReference>
<organism evidence="7 8">
    <name type="scientific">Negadavirga shengliensis</name>
    <dbReference type="NCBI Taxonomy" id="1389218"/>
    <lineage>
        <taxon>Bacteria</taxon>
        <taxon>Pseudomonadati</taxon>
        <taxon>Bacteroidota</taxon>
        <taxon>Cytophagia</taxon>
        <taxon>Cytophagales</taxon>
        <taxon>Cyclobacteriaceae</taxon>
        <taxon>Negadavirga</taxon>
    </lineage>
</organism>
<dbReference type="PANTHER" id="PTHR11814">
    <property type="entry name" value="SULFATE TRANSPORTER"/>
    <property type="match status" value="1"/>
</dbReference>
<evidence type="ECO:0000256" key="5">
    <source>
        <dbReference type="SAM" id="Phobius"/>
    </source>
</evidence>
<feature type="transmembrane region" description="Helical" evidence="5">
    <location>
        <begin position="351"/>
        <end position="368"/>
    </location>
</feature>
<evidence type="ECO:0000313" key="7">
    <source>
        <dbReference type="EMBL" id="MFC4874639.1"/>
    </source>
</evidence>
<evidence type="ECO:0000256" key="2">
    <source>
        <dbReference type="ARBA" id="ARBA00022692"/>
    </source>
</evidence>
<dbReference type="PROSITE" id="PS50801">
    <property type="entry name" value="STAS"/>
    <property type="match status" value="1"/>
</dbReference>
<feature type="transmembrane region" description="Helical" evidence="5">
    <location>
        <begin position="248"/>
        <end position="270"/>
    </location>
</feature>
<dbReference type="InterPro" id="IPR001902">
    <property type="entry name" value="SLC26A/SulP_fam"/>
</dbReference>
<accession>A0ABV9T7R7</accession>
<dbReference type="InterPro" id="IPR036513">
    <property type="entry name" value="STAS_dom_sf"/>
</dbReference>
<name>A0ABV9T7R7_9BACT</name>
<dbReference type="EMBL" id="JBHSJJ010000020">
    <property type="protein sequence ID" value="MFC4874639.1"/>
    <property type="molecule type" value="Genomic_DNA"/>
</dbReference>
<dbReference type="InterPro" id="IPR011547">
    <property type="entry name" value="SLC26A/SulP_dom"/>
</dbReference>
<reference evidence="8" key="1">
    <citation type="journal article" date="2019" name="Int. J. Syst. Evol. Microbiol.">
        <title>The Global Catalogue of Microorganisms (GCM) 10K type strain sequencing project: providing services to taxonomists for standard genome sequencing and annotation.</title>
        <authorList>
            <consortium name="The Broad Institute Genomics Platform"/>
            <consortium name="The Broad Institute Genome Sequencing Center for Infectious Disease"/>
            <person name="Wu L."/>
            <person name="Ma J."/>
        </authorList>
    </citation>
    <scope>NUCLEOTIDE SEQUENCE [LARGE SCALE GENOMIC DNA]</scope>
    <source>
        <strain evidence="8">CGMCC 4.7466</strain>
    </source>
</reference>
<dbReference type="Proteomes" id="UP001595818">
    <property type="component" value="Unassembled WGS sequence"/>
</dbReference>
<comment type="subcellular location">
    <subcellularLocation>
        <location evidence="1">Membrane</location>
        <topology evidence="1">Multi-pass membrane protein</topology>
    </subcellularLocation>
</comment>
<dbReference type="NCBIfam" id="TIGR00815">
    <property type="entry name" value="sulP"/>
    <property type="match status" value="1"/>
</dbReference>
<proteinExistence type="predicted"/>
<feature type="domain" description="STAS" evidence="6">
    <location>
        <begin position="440"/>
        <end position="555"/>
    </location>
</feature>
<dbReference type="Gene3D" id="3.30.750.24">
    <property type="entry name" value="STAS domain"/>
    <property type="match status" value="1"/>
</dbReference>
<feature type="transmembrane region" description="Helical" evidence="5">
    <location>
        <begin position="133"/>
        <end position="155"/>
    </location>
</feature>
<dbReference type="SUPFAM" id="SSF52091">
    <property type="entry name" value="SpoIIaa-like"/>
    <property type="match status" value="1"/>
</dbReference>
<feature type="transmembrane region" description="Helical" evidence="5">
    <location>
        <begin position="167"/>
        <end position="194"/>
    </location>
</feature>
<comment type="caution">
    <text evidence="7">The sequence shown here is derived from an EMBL/GenBank/DDBJ whole genome shotgun (WGS) entry which is preliminary data.</text>
</comment>
<dbReference type="Pfam" id="PF00916">
    <property type="entry name" value="Sulfate_transp"/>
    <property type="match status" value="1"/>
</dbReference>
<gene>
    <name evidence="7" type="ORF">ACFPFU_23250</name>
</gene>
<keyword evidence="4 5" id="KW-0472">Membrane</keyword>
<keyword evidence="8" id="KW-1185">Reference proteome</keyword>
<evidence type="ECO:0000256" key="4">
    <source>
        <dbReference type="ARBA" id="ARBA00023136"/>
    </source>
</evidence>
<feature type="transmembrane region" description="Helical" evidence="5">
    <location>
        <begin position="291"/>
        <end position="310"/>
    </location>
</feature>
<dbReference type="Pfam" id="PF01740">
    <property type="entry name" value="STAS"/>
    <property type="match status" value="1"/>
</dbReference>
<dbReference type="RefSeq" id="WP_377068682.1">
    <property type="nucleotide sequence ID" value="NZ_JBHSJJ010000020.1"/>
</dbReference>
<feature type="transmembrane region" description="Helical" evidence="5">
    <location>
        <begin position="100"/>
        <end position="121"/>
    </location>
</feature>